<gene>
    <name evidence="7" type="ORF">KQX54_015436</name>
</gene>
<sequence>MVMDATHSAAHSARSVGREFVRQYYTLLNQAPAHLHRFYNHNSAFIHGGLDNTDRDVIPAVGQKEIHQKIQELNFRDCHTRISQVDSQATLEDGVVIQVTGEFSNAGEPMRRFTQTFVLAARAPKTYYVLNDIFRYQDLGFPDEEVELETEPSNDIPERLETEEGRSEVDEDDQGQGQAPVQVEHHIAQQAVQQPLPPQAQPAIPPQQMYYPPTSNQMIVVNGTIHDPEAMMNQQPPMMPIPQQPAALFVEPAAEFTQEEAPVEQQPETQSEETRVEEPQEQPTENFNQQPVNEADNEQTASLGVNNKPKSYARTVRSNAIGGSCNIIPKTMSPPPVSNARNEERSSIDVWNSNNTNMSSNVMSSGPGPQHQHNRMQNSQQQPQPQRPRVGPPQKDNRGGERRRDWPDHHQLFVGNVPHSATENELRIIFERFGKVADLRIFSKGNERSKGPQGSNNSMRGVPHYGFVTFEDSNVVSKVLAACPICYPDENGQKLNIEEKKNKPRIPGDNMRNQDNMRSSMGPQQRGPGGPGVMRGGQHPRGGRGGFSRDGRGGMRQPGMGNTGGYQNRR</sequence>
<dbReference type="Gene3D" id="3.10.450.50">
    <property type="match status" value="1"/>
</dbReference>
<dbReference type="InterPro" id="IPR012677">
    <property type="entry name" value="Nucleotide-bd_a/b_plait_sf"/>
</dbReference>
<dbReference type="Proteomes" id="UP000826195">
    <property type="component" value="Unassembled WGS sequence"/>
</dbReference>
<feature type="compositionally biased region" description="Basic and acidic residues" evidence="4">
    <location>
        <begin position="395"/>
        <end position="407"/>
    </location>
</feature>
<feature type="domain" description="NTF2" evidence="6">
    <location>
        <begin position="16"/>
        <end position="136"/>
    </location>
</feature>
<feature type="region of interest" description="Disordered" evidence="4">
    <location>
        <begin position="323"/>
        <end position="407"/>
    </location>
</feature>
<feature type="region of interest" description="Disordered" evidence="4">
    <location>
        <begin position="146"/>
        <end position="180"/>
    </location>
</feature>
<evidence type="ECO:0000256" key="3">
    <source>
        <dbReference type="PROSITE-ProRule" id="PRU00176"/>
    </source>
</evidence>
<comment type="subcellular location">
    <subcellularLocation>
        <location evidence="1">Cytoplasm</location>
        <location evidence="1">Stress granule</location>
    </subcellularLocation>
</comment>
<protein>
    <recommendedName>
        <fullName evidence="9">Ras GTPase-activating protein-binding protein 1</fullName>
    </recommendedName>
</protein>
<accession>A0AAV7ISH9</accession>
<dbReference type="SMART" id="SM00360">
    <property type="entry name" value="RRM"/>
    <property type="match status" value="1"/>
</dbReference>
<keyword evidence="8" id="KW-1185">Reference proteome</keyword>
<dbReference type="EMBL" id="JAHXZJ010001119">
    <property type="protein sequence ID" value="KAH0555130.1"/>
    <property type="molecule type" value="Genomic_DNA"/>
</dbReference>
<proteinExistence type="predicted"/>
<dbReference type="InterPro" id="IPR018222">
    <property type="entry name" value="Nuclear_transport_factor_2_euk"/>
</dbReference>
<dbReference type="AlphaFoldDB" id="A0AAV7ISH9"/>
<evidence type="ECO:0000313" key="7">
    <source>
        <dbReference type="EMBL" id="KAH0555130.1"/>
    </source>
</evidence>
<dbReference type="InterPro" id="IPR035979">
    <property type="entry name" value="RBD_domain_sf"/>
</dbReference>
<dbReference type="SUPFAM" id="SSF54928">
    <property type="entry name" value="RNA-binding domain, RBD"/>
    <property type="match status" value="1"/>
</dbReference>
<dbReference type="PANTHER" id="PTHR10693:SF20">
    <property type="entry name" value="AT27578P"/>
    <property type="match status" value="1"/>
</dbReference>
<dbReference type="PROSITE" id="PS50102">
    <property type="entry name" value="RRM"/>
    <property type="match status" value="1"/>
</dbReference>
<dbReference type="InterPro" id="IPR032710">
    <property type="entry name" value="NTF2-like_dom_sf"/>
</dbReference>
<feature type="region of interest" description="Disordered" evidence="4">
    <location>
        <begin position="256"/>
        <end position="311"/>
    </location>
</feature>
<dbReference type="GO" id="GO:0005829">
    <property type="term" value="C:cytosol"/>
    <property type="evidence" value="ECO:0007669"/>
    <property type="project" value="TreeGrafter"/>
</dbReference>
<comment type="caution">
    <text evidence="7">The sequence shown here is derived from an EMBL/GenBank/DDBJ whole genome shotgun (WGS) entry which is preliminary data.</text>
</comment>
<evidence type="ECO:0000259" key="5">
    <source>
        <dbReference type="PROSITE" id="PS50102"/>
    </source>
</evidence>
<evidence type="ECO:0000313" key="8">
    <source>
        <dbReference type="Proteomes" id="UP000826195"/>
    </source>
</evidence>
<feature type="compositionally biased region" description="Polar residues" evidence="4">
    <location>
        <begin position="281"/>
        <end position="309"/>
    </location>
</feature>
<dbReference type="PROSITE" id="PS50177">
    <property type="entry name" value="NTF2_DOMAIN"/>
    <property type="match status" value="1"/>
</dbReference>
<dbReference type="Pfam" id="PF02136">
    <property type="entry name" value="NTF2"/>
    <property type="match status" value="1"/>
</dbReference>
<organism evidence="7 8">
    <name type="scientific">Cotesia glomerata</name>
    <name type="common">Lepidopteran parasitic wasp</name>
    <name type="synonym">Apanteles glomeratus</name>
    <dbReference type="NCBI Taxonomy" id="32391"/>
    <lineage>
        <taxon>Eukaryota</taxon>
        <taxon>Metazoa</taxon>
        <taxon>Ecdysozoa</taxon>
        <taxon>Arthropoda</taxon>
        <taxon>Hexapoda</taxon>
        <taxon>Insecta</taxon>
        <taxon>Pterygota</taxon>
        <taxon>Neoptera</taxon>
        <taxon>Endopterygota</taxon>
        <taxon>Hymenoptera</taxon>
        <taxon>Apocrita</taxon>
        <taxon>Ichneumonoidea</taxon>
        <taxon>Braconidae</taxon>
        <taxon>Microgastrinae</taxon>
        <taxon>Cotesia</taxon>
    </lineage>
</organism>
<dbReference type="InterPro" id="IPR039539">
    <property type="entry name" value="Ras_GTPase_bind_prot"/>
</dbReference>
<feature type="compositionally biased region" description="Low complexity" evidence="4">
    <location>
        <begin position="375"/>
        <end position="394"/>
    </location>
</feature>
<name>A0AAV7ISH9_COTGL</name>
<dbReference type="PANTHER" id="PTHR10693">
    <property type="entry name" value="RAS GTPASE-ACTIVATING PROTEIN-BINDING PROTEIN"/>
    <property type="match status" value="1"/>
</dbReference>
<dbReference type="FunFam" id="3.10.450.50:FF:000015">
    <property type="entry name" value="Ras GTPase-activating protein-binding protein 2"/>
    <property type="match status" value="1"/>
</dbReference>
<dbReference type="Gene3D" id="3.30.70.330">
    <property type="match status" value="1"/>
</dbReference>
<dbReference type="GO" id="GO:0010494">
    <property type="term" value="C:cytoplasmic stress granule"/>
    <property type="evidence" value="ECO:0007669"/>
    <property type="project" value="UniProtKB-SubCell"/>
</dbReference>
<evidence type="ECO:0008006" key="9">
    <source>
        <dbReference type="Google" id="ProtNLM"/>
    </source>
</evidence>
<feature type="compositionally biased region" description="Gly residues" evidence="4">
    <location>
        <begin position="527"/>
        <end position="546"/>
    </location>
</feature>
<keyword evidence="2 3" id="KW-0694">RNA-binding</keyword>
<dbReference type="GO" id="GO:0003729">
    <property type="term" value="F:mRNA binding"/>
    <property type="evidence" value="ECO:0007669"/>
    <property type="project" value="TreeGrafter"/>
</dbReference>
<feature type="domain" description="RRM" evidence="5">
    <location>
        <begin position="410"/>
        <end position="502"/>
    </location>
</feature>
<evidence type="ECO:0000256" key="2">
    <source>
        <dbReference type="ARBA" id="ARBA00022884"/>
    </source>
</evidence>
<reference evidence="7 8" key="1">
    <citation type="journal article" date="2021" name="J. Hered.">
        <title>A chromosome-level genome assembly of the parasitoid wasp, Cotesia glomerata (Hymenoptera: Braconidae).</title>
        <authorList>
            <person name="Pinto B.J."/>
            <person name="Weis J.J."/>
            <person name="Gamble T."/>
            <person name="Ode P.J."/>
            <person name="Paul R."/>
            <person name="Zaspel J.M."/>
        </authorList>
    </citation>
    <scope>NUCLEOTIDE SEQUENCE [LARGE SCALE GENOMIC DNA]</scope>
    <source>
        <strain evidence="7">CgM1</strain>
    </source>
</reference>
<dbReference type="InterPro" id="IPR002075">
    <property type="entry name" value="NTF2_dom"/>
</dbReference>
<dbReference type="Pfam" id="PF00076">
    <property type="entry name" value="RRM_1"/>
    <property type="match status" value="1"/>
</dbReference>
<dbReference type="GO" id="GO:1990904">
    <property type="term" value="C:ribonucleoprotein complex"/>
    <property type="evidence" value="ECO:0007669"/>
    <property type="project" value="TreeGrafter"/>
</dbReference>
<feature type="compositionally biased region" description="Basic and acidic residues" evidence="4">
    <location>
        <begin position="156"/>
        <end position="168"/>
    </location>
</feature>
<dbReference type="InterPro" id="IPR000504">
    <property type="entry name" value="RRM_dom"/>
</dbReference>
<dbReference type="SUPFAM" id="SSF54427">
    <property type="entry name" value="NTF2-like"/>
    <property type="match status" value="1"/>
</dbReference>
<dbReference type="CDD" id="cd00780">
    <property type="entry name" value="NTF2"/>
    <property type="match status" value="1"/>
</dbReference>
<evidence type="ECO:0000256" key="1">
    <source>
        <dbReference type="ARBA" id="ARBA00004210"/>
    </source>
</evidence>
<feature type="region of interest" description="Disordered" evidence="4">
    <location>
        <begin position="496"/>
        <end position="570"/>
    </location>
</feature>
<feature type="compositionally biased region" description="Low complexity" evidence="4">
    <location>
        <begin position="352"/>
        <end position="365"/>
    </location>
</feature>
<evidence type="ECO:0000256" key="4">
    <source>
        <dbReference type="SAM" id="MobiDB-lite"/>
    </source>
</evidence>
<evidence type="ECO:0000259" key="6">
    <source>
        <dbReference type="PROSITE" id="PS50177"/>
    </source>
</evidence>